<dbReference type="RefSeq" id="WP_345439019.1">
    <property type="nucleotide sequence ID" value="NZ_BAABKO010000003.1"/>
</dbReference>
<dbReference type="CDD" id="cd03801">
    <property type="entry name" value="GT4_PimA-like"/>
    <property type="match status" value="1"/>
</dbReference>
<dbReference type="Proteomes" id="UP001501645">
    <property type="component" value="Unassembled WGS sequence"/>
</dbReference>
<reference evidence="3" key="1">
    <citation type="journal article" date="2019" name="Int. J. Syst. Evol. Microbiol.">
        <title>The Global Catalogue of Microorganisms (GCM) 10K type strain sequencing project: providing services to taxonomists for standard genome sequencing and annotation.</title>
        <authorList>
            <consortium name="The Broad Institute Genomics Platform"/>
            <consortium name="The Broad Institute Genome Sequencing Center for Infectious Disease"/>
            <person name="Wu L."/>
            <person name="Ma J."/>
        </authorList>
    </citation>
    <scope>NUCLEOTIDE SEQUENCE [LARGE SCALE GENOMIC DNA]</scope>
    <source>
        <strain evidence="3">JCM 18537</strain>
    </source>
</reference>
<dbReference type="EMBL" id="BAABKO010000003">
    <property type="protein sequence ID" value="GAA4776639.1"/>
    <property type="molecule type" value="Genomic_DNA"/>
</dbReference>
<name>A0ABP9A9F9_9MICO</name>
<accession>A0ABP9A9F9</accession>
<dbReference type="Pfam" id="PF04230">
    <property type="entry name" value="PS_pyruv_trans"/>
    <property type="match status" value="1"/>
</dbReference>
<comment type="caution">
    <text evidence="2">The sequence shown here is derived from an EMBL/GenBank/DDBJ whole genome shotgun (WGS) entry which is preliminary data.</text>
</comment>
<dbReference type="Gene3D" id="3.40.50.2000">
    <property type="entry name" value="Glycogen Phosphorylase B"/>
    <property type="match status" value="2"/>
</dbReference>
<evidence type="ECO:0000313" key="3">
    <source>
        <dbReference type="Proteomes" id="UP001501645"/>
    </source>
</evidence>
<protein>
    <recommendedName>
        <fullName evidence="1">Polysaccharide pyruvyl transferase domain-containing protein</fullName>
    </recommendedName>
</protein>
<feature type="domain" description="Polysaccharide pyruvyl transferase" evidence="1">
    <location>
        <begin position="14"/>
        <end position="276"/>
    </location>
</feature>
<gene>
    <name evidence="2" type="ORF">GCM10023351_21690</name>
</gene>
<dbReference type="PANTHER" id="PTHR12526">
    <property type="entry name" value="GLYCOSYLTRANSFERASE"/>
    <property type="match status" value="1"/>
</dbReference>
<evidence type="ECO:0000313" key="2">
    <source>
        <dbReference type="EMBL" id="GAA4776639.1"/>
    </source>
</evidence>
<dbReference type="Pfam" id="PF13692">
    <property type="entry name" value="Glyco_trans_1_4"/>
    <property type="match status" value="1"/>
</dbReference>
<organism evidence="2 3">
    <name type="scientific">Microbacterium gilvum</name>
    <dbReference type="NCBI Taxonomy" id="1336204"/>
    <lineage>
        <taxon>Bacteria</taxon>
        <taxon>Bacillati</taxon>
        <taxon>Actinomycetota</taxon>
        <taxon>Actinomycetes</taxon>
        <taxon>Micrococcales</taxon>
        <taxon>Microbacteriaceae</taxon>
        <taxon>Microbacterium</taxon>
    </lineage>
</organism>
<sequence length="687" mass="74073">MIEIYVPAIGQYDNIGDVILRRRLIRWLQPLGRLHVFVGDSPAGYAEALGLADDDIVYRSFAAFYRDAVRDAVRGRASYVFKPGEIQITLAGLKEHVSLVPLQLLVRARGGAVVRVGAGSRGFRPLARALMLPSLSLTDLTVWRDHRTARFLGTGGVGPDLAFAEGSDHPRGDEERTLLVVSMRGDRPVPPDAWFDGVRAVAERRGLEVVAIVQVERDRLHSALLAERLGGRVHPWPDADHGGHELALRELYRRAAVVVSDRLHVLIAAVTEGAPAAAALVDASDKIDRHFRAASLPDVSLPIASRPAEEVDRFVDAAADDWPRFARGLETARAELEGIRESVERVLAQPPSRRRTVWHLGRRGDVAGGMTQVVNAFIAWPFEASRVRLLTTRDGTTGPRAVLLYLGALARLPFLGARRSTVVAVHLSQGGSFVREGSLERFAALLGYRTVVHLHGSSFVDYAERHPARVAGVLSRADAIVALSAETRDAVLRLVPTARVEIVPNAVPTGTTRGKERMVVFGGSVGRRKGVDVLVEAWRLLGPVDGWTLHIAGPLAEPDVVVDAPEGVVVHGALAHDALLALLERSAIAVLPSRDEAMPMFVLEALARRNAVIASEVGGVPSLLDGGAGALVPPGDIAALAAALRRLVDDDDARAALADAGYARFDEQFSARSVYPRVEGLWLSVLS</sequence>
<dbReference type="SUPFAM" id="SSF53756">
    <property type="entry name" value="UDP-Glycosyltransferase/glycogen phosphorylase"/>
    <property type="match status" value="1"/>
</dbReference>
<dbReference type="InterPro" id="IPR007345">
    <property type="entry name" value="Polysacch_pyruvyl_Trfase"/>
</dbReference>
<keyword evidence="3" id="KW-1185">Reference proteome</keyword>
<dbReference type="PANTHER" id="PTHR12526:SF590">
    <property type="entry name" value="ALPHA-MALTOSE-1-PHOSPHATE SYNTHASE"/>
    <property type="match status" value="1"/>
</dbReference>
<evidence type="ECO:0000259" key="1">
    <source>
        <dbReference type="Pfam" id="PF04230"/>
    </source>
</evidence>
<proteinExistence type="predicted"/>